<protein>
    <recommendedName>
        <fullName evidence="5">Tryptophan-associated transmembrane protein (Trp_oprn_chp)</fullName>
    </recommendedName>
</protein>
<gene>
    <name evidence="3" type="ORF">GCM10010531_45010</name>
</gene>
<feature type="transmembrane region" description="Helical" evidence="2">
    <location>
        <begin position="31"/>
        <end position="51"/>
    </location>
</feature>
<comment type="caution">
    <text evidence="3">The sequence shown here is derived from an EMBL/GenBank/DDBJ whole genome shotgun (WGS) entry which is preliminary data.</text>
</comment>
<dbReference type="Proteomes" id="UP001499924">
    <property type="component" value="Unassembled WGS sequence"/>
</dbReference>
<evidence type="ECO:0000313" key="3">
    <source>
        <dbReference type="EMBL" id="GAA3185793.1"/>
    </source>
</evidence>
<organism evidence="3 4">
    <name type="scientific">Blastococcus jejuensis</name>
    <dbReference type="NCBI Taxonomy" id="351224"/>
    <lineage>
        <taxon>Bacteria</taxon>
        <taxon>Bacillati</taxon>
        <taxon>Actinomycetota</taxon>
        <taxon>Actinomycetes</taxon>
        <taxon>Geodermatophilales</taxon>
        <taxon>Geodermatophilaceae</taxon>
        <taxon>Blastococcus</taxon>
    </lineage>
</organism>
<evidence type="ECO:0008006" key="5">
    <source>
        <dbReference type="Google" id="ProtNLM"/>
    </source>
</evidence>
<sequence length="239" mass="23693">MPGPFVRVLAVAAILAAGVVAAVGGLALRPPGVVAVGVAGLLAGLTAAAIARDAPGHSFRRTVEAAAIATAATVGVLLVVSGTAALAGGAGVALLLLAVAAVWLGRVWFRTRRGERAAASRSGGEAVIDPQLRSAPAGHGARAAAGPDSAASVSWLLPPVAGLSTAALGDEWVHTTAALAGRLAPEVRRAIVERREAALDELERRDPAGFTRWMAGGPEPGSDPAQFVRGGPAADTEAA</sequence>
<evidence type="ECO:0000313" key="4">
    <source>
        <dbReference type="Proteomes" id="UP001499924"/>
    </source>
</evidence>
<evidence type="ECO:0000256" key="1">
    <source>
        <dbReference type="SAM" id="MobiDB-lite"/>
    </source>
</evidence>
<evidence type="ECO:0000256" key="2">
    <source>
        <dbReference type="SAM" id="Phobius"/>
    </source>
</evidence>
<keyword evidence="2" id="KW-0472">Membrane</keyword>
<name>A0ABP6PSI7_9ACTN</name>
<feature type="region of interest" description="Disordered" evidence="1">
    <location>
        <begin position="210"/>
        <end position="239"/>
    </location>
</feature>
<proteinExistence type="predicted"/>
<accession>A0ABP6PSI7</accession>
<keyword evidence="2" id="KW-0812">Transmembrane</keyword>
<keyword evidence="4" id="KW-1185">Reference proteome</keyword>
<keyword evidence="2" id="KW-1133">Transmembrane helix</keyword>
<feature type="transmembrane region" description="Helical" evidence="2">
    <location>
        <begin position="63"/>
        <end position="80"/>
    </location>
</feature>
<reference evidence="4" key="1">
    <citation type="journal article" date="2019" name="Int. J. Syst. Evol. Microbiol.">
        <title>The Global Catalogue of Microorganisms (GCM) 10K type strain sequencing project: providing services to taxonomists for standard genome sequencing and annotation.</title>
        <authorList>
            <consortium name="The Broad Institute Genomics Platform"/>
            <consortium name="The Broad Institute Genome Sequencing Center for Infectious Disease"/>
            <person name="Wu L."/>
            <person name="Ma J."/>
        </authorList>
    </citation>
    <scope>NUCLEOTIDE SEQUENCE [LARGE SCALE GENOMIC DNA]</scope>
    <source>
        <strain evidence="4">JCM 15614</strain>
    </source>
</reference>
<feature type="transmembrane region" description="Helical" evidence="2">
    <location>
        <begin position="86"/>
        <end position="109"/>
    </location>
</feature>
<dbReference type="EMBL" id="BAAAVV010000024">
    <property type="protein sequence ID" value="GAA3185793.1"/>
    <property type="molecule type" value="Genomic_DNA"/>
</dbReference>